<dbReference type="InterPro" id="IPR037108">
    <property type="entry name" value="TM1727-like_C_sf"/>
</dbReference>
<comment type="caution">
    <text evidence="3">The sequence shown here is derived from an EMBL/GenBank/DDBJ whole genome shotgun (WGS) entry which is preliminary data.</text>
</comment>
<dbReference type="InterPro" id="IPR019665">
    <property type="entry name" value="OxRdtase/DH_put_Rossmann_dom"/>
</dbReference>
<dbReference type="InterPro" id="IPR008927">
    <property type="entry name" value="6-PGluconate_DH-like_C_sf"/>
</dbReference>
<accession>A0A2V1K947</accession>
<name>A0A2V1K947_9ACTO</name>
<evidence type="ECO:0000313" key="4">
    <source>
        <dbReference type="Proteomes" id="UP000245283"/>
    </source>
</evidence>
<dbReference type="PANTHER" id="PTHR40459:SF1">
    <property type="entry name" value="CONSERVED HYPOTHETICAL ALANINE AND LEUCINE RICH PROTEIN"/>
    <property type="match status" value="1"/>
</dbReference>
<reference evidence="4" key="1">
    <citation type="submission" date="2018-05" db="EMBL/GenBank/DDBJ databases">
        <authorList>
            <person name="Li Y."/>
        </authorList>
    </citation>
    <scope>NUCLEOTIDE SEQUENCE [LARGE SCALE GENOMIC DNA]</scope>
    <source>
        <strain evidence="4">sk1b4</strain>
    </source>
</reference>
<dbReference type="InterPro" id="IPR036291">
    <property type="entry name" value="NAD(P)-bd_dom_sf"/>
</dbReference>
<dbReference type="Pfam" id="PF10728">
    <property type="entry name" value="DUF2520"/>
    <property type="match status" value="1"/>
</dbReference>
<gene>
    <name evidence="3" type="ORF">DD236_07670</name>
</gene>
<proteinExistence type="predicted"/>
<dbReference type="Pfam" id="PF10727">
    <property type="entry name" value="Rossmann-like"/>
    <property type="match status" value="1"/>
</dbReference>
<evidence type="ECO:0000313" key="3">
    <source>
        <dbReference type="EMBL" id="PWF25976.1"/>
    </source>
</evidence>
<dbReference type="SUPFAM" id="SSF48179">
    <property type="entry name" value="6-phosphogluconate dehydrogenase C-terminal domain-like"/>
    <property type="match status" value="1"/>
</dbReference>
<sequence length="302" mass="31280">MSQSATRPGRLKIGVISAGKVGATIAAALRAVGHTITGAYAHSEASIDRLETMLPGVPAMEVEEIAAASEMILLAVPDDELGPLVAGMAKLDLWKRGHLAVHVAGRYGTGVLDPAAEAGAIPLAAHPAMTFTGTSLDLKRLIDCPFGITASPMFLPIGQALVEEIGGRAVPIEEEDRGLYHAAICHGANHAVTLVNQAMRMLETLGIEDPGAYLAPLVHASIDGALRSGEKLLTGPVVRGDAGTVAEHLQAIDALAATTDATDIPPVYRALAEATADRAHTRRVLTDAQRDAVTGALGTKKK</sequence>
<dbReference type="PANTHER" id="PTHR40459">
    <property type="entry name" value="CONSERVED HYPOTHETICAL ALANINE AND LEUCINE RICH PROTEIN"/>
    <property type="match status" value="1"/>
</dbReference>
<protein>
    <submittedName>
        <fullName evidence="3">Oxidoreductase</fullName>
    </submittedName>
</protein>
<dbReference type="Gene3D" id="1.10.1040.20">
    <property type="entry name" value="ProC-like, C-terminal domain"/>
    <property type="match status" value="1"/>
</dbReference>
<feature type="domain" description="Putative oxidoreductase/dehydrogenase Rossmann-like" evidence="1">
    <location>
        <begin position="3"/>
        <end position="127"/>
    </location>
</feature>
<evidence type="ECO:0000259" key="1">
    <source>
        <dbReference type="Pfam" id="PF10727"/>
    </source>
</evidence>
<dbReference type="RefSeq" id="WP_109093803.1">
    <property type="nucleotide sequence ID" value="NZ_CAMELQ010000011.1"/>
</dbReference>
<dbReference type="Proteomes" id="UP000245283">
    <property type="component" value="Unassembled WGS sequence"/>
</dbReference>
<dbReference type="Gene3D" id="3.40.50.720">
    <property type="entry name" value="NAD(P)-binding Rossmann-like Domain"/>
    <property type="match status" value="1"/>
</dbReference>
<dbReference type="AlphaFoldDB" id="A0A2V1K947"/>
<evidence type="ECO:0000259" key="2">
    <source>
        <dbReference type="Pfam" id="PF10728"/>
    </source>
</evidence>
<feature type="domain" description="DUF2520" evidence="2">
    <location>
        <begin position="144"/>
        <end position="275"/>
    </location>
</feature>
<dbReference type="SUPFAM" id="SSF51735">
    <property type="entry name" value="NAD(P)-binding Rossmann-fold domains"/>
    <property type="match status" value="1"/>
</dbReference>
<dbReference type="InterPro" id="IPR018931">
    <property type="entry name" value="DUF2520"/>
</dbReference>
<dbReference type="OrthoDB" id="8650434at2"/>
<dbReference type="EMBL" id="QETB01000004">
    <property type="protein sequence ID" value="PWF25976.1"/>
    <property type="molecule type" value="Genomic_DNA"/>
</dbReference>
<organism evidence="3 4">
    <name type="scientific">Ancrocorticia populi</name>
    <dbReference type="NCBI Taxonomy" id="2175228"/>
    <lineage>
        <taxon>Bacteria</taxon>
        <taxon>Bacillati</taxon>
        <taxon>Actinomycetota</taxon>
        <taxon>Actinomycetes</taxon>
        <taxon>Actinomycetales</taxon>
        <taxon>Actinomycetaceae</taxon>
        <taxon>Ancrocorticia</taxon>
    </lineage>
</organism>
<keyword evidence="4" id="KW-1185">Reference proteome</keyword>